<feature type="transmembrane region" description="Helical" evidence="1">
    <location>
        <begin position="7"/>
        <end position="25"/>
    </location>
</feature>
<dbReference type="GO" id="GO:0006508">
    <property type="term" value="P:proteolysis"/>
    <property type="evidence" value="ECO:0007669"/>
    <property type="project" value="InterPro"/>
</dbReference>
<protein>
    <recommendedName>
        <fullName evidence="2">Tail specific protease domain-containing protein</fullName>
    </recommendedName>
</protein>
<dbReference type="Pfam" id="PF03572">
    <property type="entry name" value="Peptidase_S41"/>
    <property type="match status" value="1"/>
</dbReference>
<evidence type="ECO:0000256" key="1">
    <source>
        <dbReference type="SAM" id="Phobius"/>
    </source>
</evidence>
<dbReference type="AlphaFoldDB" id="A0AA48KQ11"/>
<keyword evidence="1" id="KW-0472">Membrane</keyword>
<sequence length="417" mass="47138">MGTLHKVLIHFLILIISTVVNILFAQTADKIDWQEDLKTYRSSLEERHIHLFHSVTEGEFTKEWNTIYDRVDNLGDFQIILELMRLTRLVNDGHTAVSLRNVPIHRFPFEVKFIDQGWYVIKAGKTNENLLKLRLSAIDGVPVEEVMAKVSEVAQFVENEYSQSIRTGSYMNISELLLALDITKNEQEAVFTFLDPDNTEVKITLEAIDEASYHKTTDFVHVSSGVPEITKPNNPKFRYLWYAPIQGTKALYINFESYPTFAQMQVFGEELVGYISANQIKQVVIDMRNNGGGDLYVGVVLAYALNLADSIDWEKGVYVLTSNRTFSAGTSNAALFKQLLNAKVVGQPTGSNPSGYQDMDSFTLPNSKLTITYSKRLFRLSNQENTALQPDSLITETRSDLLKGTDTVLKELIKGLQ</sequence>
<keyword evidence="1" id="KW-1133">Transmembrane helix</keyword>
<dbReference type="InterPro" id="IPR005151">
    <property type="entry name" value="Tail-specific_protease"/>
</dbReference>
<dbReference type="Gene3D" id="3.90.226.10">
    <property type="entry name" value="2-enoyl-CoA Hydratase, Chain A, domain 1"/>
    <property type="match status" value="2"/>
</dbReference>
<accession>A0AA48KQ11</accession>
<evidence type="ECO:0000313" key="4">
    <source>
        <dbReference type="Proteomes" id="UP001330184"/>
    </source>
</evidence>
<organism evidence="3 4">
    <name type="scientific">Flagellimonas marinaquae</name>
    <dbReference type="NCBI Taxonomy" id="254955"/>
    <lineage>
        <taxon>Bacteria</taxon>
        <taxon>Pseudomonadati</taxon>
        <taxon>Bacteroidota</taxon>
        <taxon>Flavobacteriia</taxon>
        <taxon>Flavobacteriales</taxon>
        <taxon>Flavobacteriaceae</taxon>
        <taxon>Flagellimonas</taxon>
    </lineage>
</organism>
<evidence type="ECO:0000313" key="3">
    <source>
        <dbReference type="EMBL" id="BDW93740.1"/>
    </source>
</evidence>
<feature type="domain" description="Tail specific protease" evidence="2">
    <location>
        <begin position="310"/>
        <end position="378"/>
    </location>
</feature>
<dbReference type="Proteomes" id="UP001330184">
    <property type="component" value="Chromosome"/>
</dbReference>
<evidence type="ECO:0000259" key="2">
    <source>
        <dbReference type="Pfam" id="PF03572"/>
    </source>
</evidence>
<dbReference type="GO" id="GO:0008236">
    <property type="term" value="F:serine-type peptidase activity"/>
    <property type="evidence" value="ECO:0007669"/>
    <property type="project" value="InterPro"/>
</dbReference>
<reference evidence="3 4" key="1">
    <citation type="submission" date="2023-01" db="EMBL/GenBank/DDBJ databases">
        <title>Complete genome sequence of Muricauda aquimarina strain IFOP_LL357.</title>
        <authorList>
            <person name="Gajardo G."/>
            <person name="Ueki S."/>
            <person name="Maruyama F."/>
        </authorList>
    </citation>
    <scope>NUCLEOTIDE SEQUENCE [LARGE SCALE GENOMIC DNA]</scope>
    <source>
        <strain evidence="3 4">IFOP_LL357</strain>
    </source>
</reference>
<gene>
    <name evidence="3" type="ORF">MACH07_25720</name>
</gene>
<name>A0AA48KQ11_9FLAO</name>
<keyword evidence="1" id="KW-0812">Transmembrane</keyword>
<dbReference type="SUPFAM" id="SSF52096">
    <property type="entry name" value="ClpP/crotonase"/>
    <property type="match status" value="1"/>
</dbReference>
<dbReference type="EMBL" id="AP027268">
    <property type="protein sequence ID" value="BDW93740.1"/>
    <property type="molecule type" value="Genomic_DNA"/>
</dbReference>
<proteinExistence type="predicted"/>
<dbReference type="RefSeq" id="WP_224837116.1">
    <property type="nucleotide sequence ID" value="NZ_AP027268.1"/>
</dbReference>
<dbReference type="InterPro" id="IPR029045">
    <property type="entry name" value="ClpP/crotonase-like_dom_sf"/>
</dbReference>
<keyword evidence="4" id="KW-1185">Reference proteome</keyword>